<evidence type="ECO:0000259" key="5">
    <source>
        <dbReference type="Pfam" id="PF00079"/>
    </source>
</evidence>
<name>A0A7R9A469_9CRUS</name>
<keyword evidence="3" id="KW-0722">Serine protease inhibitor</keyword>
<dbReference type="GO" id="GO:0004867">
    <property type="term" value="F:serine-type endopeptidase inhibitor activity"/>
    <property type="evidence" value="ECO:0007669"/>
    <property type="project" value="UniProtKB-KW"/>
</dbReference>
<dbReference type="InterPro" id="IPR036186">
    <property type="entry name" value="Serpin_sf"/>
</dbReference>
<accession>A0A7R9A469</accession>
<dbReference type="OrthoDB" id="671595at2759"/>
<keyword evidence="4" id="KW-0732">Signal</keyword>
<keyword evidence="2" id="KW-0646">Protease inhibitor</keyword>
<sequence>MESFVKVLLAVLICSQGLCSQGPEEEPAEDVMERSNLQFSIDLYKESVKKEENVFFSPWSLQTTLGMVYAGAEKTTKSQMQKALSFLNNSNDLIYKGLYQNLISIQNTTNRDISLDAGNRVYVSNDTTLNPKYHDILQNTFQSGASGVNFQNENIYKYINAWVQQKTRGKILELIPNGALGPETKMVLVNAIYFKGHMDD</sequence>
<organism evidence="6">
    <name type="scientific">Darwinula stevensoni</name>
    <dbReference type="NCBI Taxonomy" id="69355"/>
    <lineage>
        <taxon>Eukaryota</taxon>
        <taxon>Metazoa</taxon>
        <taxon>Ecdysozoa</taxon>
        <taxon>Arthropoda</taxon>
        <taxon>Crustacea</taxon>
        <taxon>Oligostraca</taxon>
        <taxon>Ostracoda</taxon>
        <taxon>Podocopa</taxon>
        <taxon>Podocopida</taxon>
        <taxon>Darwinulocopina</taxon>
        <taxon>Darwinuloidea</taxon>
        <taxon>Darwinulidae</taxon>
        <taxon>Darwinula</taxon>
    </lineage>
</organism>
<proteinExistence type="inferred from homology"/>
<dbReference type="Proteomes" id="UP000677054">
    <property type="component" value="Unassembled WGS sequence"/>
</dbReference>
<evidence type="ECO:0000256" key="1">
    <source>
        <dbReference type="ARBA" id="ARBA00009500"/>
    </source>
</evidence>
<dbReference type="Pfam" id="PF00079">
    <property type="entry name" value="Serpin"/>
    <property type="match status" value="1"/>
</dbReference>
<dbReference type="Gene3D" id="3.30.497.10">
    <property type="entry name" value="Antithrombin, subunit I, domain 2"/>
    <property type="match status" value="1"/>
</dbReference>
<evidence type="ECO:0000313" key="7">
    <source>
        <dbReference type="Proteomes" id="UP000677054"/>
    </source>
</evidence>
<feature type="domain" description="Serpin" evidence="5">
    <location>
        <begin position="35"/>
        <end position="199"/>
    </location>
</feature>
<evidence type="ECO:0000256" key="2">
    <source>
        <dbReference type="ARBA" id="ARBA00022690"/>
    </source>
</evidence>
<dbReference type="InterPro" id="IPR042178">
    <property type="entry name" value="Serpin_sf_1"/>
</dbReference>
<dbReference type="SUPFAM" id="SSF56574">
    <property type="entry name" value="Serpins"/>
    <property type="match status" value="1"/>
</dbReference>
<dbReference type="AlphaFoldDB" id="A0A7R9A469"/>
<dbReference type="PANTHER" id="PTHR11461">
    <property type="entry name" value="SERINE PROTEASE INHIBITOR, SERPIN"/>
    <property type="match status" value="1"/>
</dbReference>
<reference evidence="6" key="1">
    <citation type="submission" date="2020-11" db="EMBL/GenBank/DDBJ databases">
        <authorList>
            <person name="Tran Van P."/>
        </authorList>
    </citation>
    <scope>NUCLEOTIDE SEQUENCE</scope>
</reference>
<dbReference type="InterPro" id="IPR000215">
    <property type="entry name" value="Serpin_fam"/>
</dbReference>
<gene>
    <name evidence="6" type="ORF">DSTB1V02_LOCUS5465</name>
</gene>
<dbReference type="PANTHER" id="PTHR11461:SF211">
    <property type="entry name" value="GH10112P-RELATED"/>
    <property type="match status" value="1"/>
</dbReference>
<protein>
    <recommendedName>
        <fullName evidence="5">Serpin domain-containing protein</fullName>
    </recommendedName>
</protein>
<comment type="similarity">
    <text evidence="1">Belongs to the serpin family.</text>
</comment>
<feature type="chain" id="PRO_5036402710" description="Serpin domain-containing protein" evidence="4">
    <location>
        <begin position="21"/>
        <end position="200"/>
    </location>
</feature>
<evidence type="ECO:0000313" key="6">
    <source>
        <dbReference type="EMBL" id="CAD7245593.1"/>
    </source>
</evidence>
<evidence type="ECO:0000256" key="3">
    <source>
        <dbReference type="ARBA" id="ARBA00022900"/>
    </source>
</evidence>
<dbReference type="InterPro" id="IPR023796">
    <property type="entry name" value="Serpin_dom"/>
</dbReference>
<keyword evidence="7" id="KW-1185">Reference proteome</keyword>
<dbReference type="EMBL" id="CAJPEV010000897">
    <property type="protein sequence ID" value="CAG0889367.1"/>
    <property type="molecule type" value="Genomic_DNA"/>
</dbReference>
<evidence type="ECO:0000256" key="4">
    <source>
        <dbReference type="SAM" id="SignalP"/>
    </source>
</evidence>
<feature type="signal peptide" evidence="4">
    <location>
        <begin position="1"/>
        <end position="20"/>
    </location>
</feature>
<dbReference type="GO" id="GO:0005615">
    <property type="term" value="C:extracellular space"/>
    <property type="evidence" value="ECO:0007669"/>
    <property type="project" value="InterPro"/>
</dbReference>
<dbReference type="EMBL" id="LR900414">
    <property type="protein sequence ID" value="CAD7245593.1"/>
    <property type="molecule type" value="Genomic_DNA"/>
</dbReference>